<dbReference type="PANTHER" id="PTHR12113">
    <property type="entry name" value="DICKKOPF3-LIKE 3"/>
    <property type="match status" value="1"/>
</dbReference>
<dbReference type="InterPro" id="IPR039863">
    <property type="entry name" value="DKK1-4"/>
</dbReference>
<protein>
    <recommendedName>
        <fullName evidence="6">Dickkopf-like protein 1</fullName>
    </recommendedName>
</protein>
<evidence type="ECO:0000256" key="1">
    <source>
        <dbReference type="ARBA" id="ARBA00004613"/>
    </source>
</evidence>
<proteinExistence type="predicted"/>
<keyword evidence="3" id="KW-0732">Signal</keyword>
<evidence type="ECO:0000256" key="2">
    <source>
        <dbReference type="ARBA" id="ARBA00022525"/>
    </source>
</evidence>
<reference evidence="5" key="1">
    <citation type="submission" date="2019-03" db="EMBL/GenBank/DDBJ databases">
        <title>Genome sequencing and reference-guided assembly of Black Bengal Goat (Capra hircus).</title>
        <authorList>
            <person name="Siddiki A.Z."/>
            <person name="Baten A."/>
            <person name="Billah M."/>
            <person name="Alam M.A.U."/>
            <person name="Shawrob K.S.M."/>
            <person name="Saha S."/>
            <person name="Chowdhury M."/>
            <person name="Rahman A.H."/>
            <person name="Stear M."/>
            <person name="Miah G."/>
            <person name="Das G.B."/>
            <person name="Hossain M.M."/>
            <person name="Kumkum M."/>
            <person name="Islam M.S."/>
            <person name="Mollah A.M."/>
            <person name="Ahsan A."/>
            <person name="Tusar F."/>
            <person name="Khan M.K.I."/>
        </authorList>
    </citation>
    <scope>NUCLEOTIDE SEQUENCE [LARGE SCALE GENOMIC DNA]</scope>
</reference>
<feature type="compositionally biased region" description="Basic residues" evidence="4">
    <location>
        <begin position="11"/>
        <end position="23"/>
    </location>
</feature>
<sequence>MELRALGTRSRAQRRGLGVRRGPKSGAGPPSTGARLQHDGQDQRIRATLSLQSRGQPTGTRSDCGGVNLKSMPGSGLRGVAPTSRVRLPNSGPASGVSLPARPAMWHQIFQLLLLSSASVPPSTAAPIRDGDVQESSSGFLGLQSLLQGFTRLFLKDDLLRGMDSFFSAPMDFRGLPRNYHQEENQERRLGNNTLSSHLQIDKVTDNKTGEVVISEKVVASIEPGEGSLKGDWKVPKIEEKEALAPAPKAVDSFHPEPHPRVAFWIMKLPRRRSHQDTQEGGHWLSEKRHRLQAIRDGLREGTREDGLEESVQSSSHSRLPARKTHFLYILRPSQQL</sequence>
<dbReference type="GO" id="GO:0005615">
    <property type="term" value="C:extracellular space"/>
    <property type="evidence" value="ECO:0007669"/>
    <property type="project" value="TreeGrafter"/>
</dbReference>
<accession>A0A8C2RMQ6</accession>
<name>A0A8C2RMQ6_CAPHI</name>
<evidence type="ECO:0008006" key="6">
    <source>
        <dbReference type="Google" id="ProtNLM"/>
    </source>
</evidence>
<dbReference type="InterPro" id="IPR049632">
    <property type="entry name" value="DKKL1"/>
</dbReference>
<dbReference type="PANTHER" id="PTHR12113:SF7">
    <property type="entry name" value="DICKKOPF-LIKE PROTEIN 1"/>
    <property type="match status" value="1"/>
</dbReference>
<dbReference type="GO" id="GO:0039706">
    <property type="term" value="F:co-receptor binding"/>
    <property type="evidence" value="ECO:0007669"/>
    <property type="project" value="TreeGrafter"/>
</dbReference>
<feature type="region of interest" description="Disordered" evidence="4">
    <location>
        <begin position="300"/>
        <end position="319"/>
    </location>
</feature>
<evidence type="ECO:0000256" key="3">
    <source>
        <dbReference type="ARBA" id="ARBA00022729"/>
    </source>
</evidence>
<dbReference type="CDD" id="cd23006">
    <property type="entry name" value="Dkkl1"/>
    <property type="match status" value="1"/>
</dbReference>
<dbReference type="GO" id="GO:0090090">
    <property type="term" value="P:negative regulation of canonical Wnt signaling pathway"/>
    <property type="evidence" value="ECO:0007669"/>
    <property type="project" value="TreeGrafter"/>
</dbReference>
<evidence type="ECO:0000313" key="5">
    <source>
        <dbReference type="Ensembl" id="ENSCHIP00010031147.1"/>
    </source>
</evidence>
<dbReference type="AlphaFoldDB" id="A0A8C2RMQ6"/>
<organism evidence="5">
    <name type="scientific">Capra hircus</name>
    <name type="common">Goat</name>
    <dbReference type="NCBI Taxonomy" id="9925"/>
    <lineage>
        <taxon>Eukaryota</taxon>
        <taxon>Metazoa</taxon>
        <taxon>Chordata</taxon>
        <taxon>Craniata</taxon>
        <taxon>Vertebrata</taxon>
        <taxon>Euteleostomi</taxon>
        <taxon>Mammalia</taxon>
        <taxon>Eutheria</taxon>
        <taxon>Laurasiatheria</taxon>
        <taxon>Artiodactyla</taxon>
        <taxon>Ruminantia</taxon>
        <taxon>Pecora</taxon>
        <taxon>Bovidae</taxon>
        <taxon>Caprinae</taxon>
        <taxon>Capra</taxon>
    </lineage>
</organism>
<keyword evidence="2" id="KW-0964">Secreted</keyword>
<feature type="region of interest" description="Disordered" evidence="4">
    <location>
        <begin position="1"/>
        <end position="94"/>
    </location>
</feature>
<feature type="compositionally biased region" description="Polar residues" evidence="4">
    <location>
        <begin position="49"/>
        <end position="61"/>
    </location>
</feature>
<reference evidence="5" key="2">
    <citation type="submission" date="2025-08" db="UniProtKB">
        <authorList>
            <consortium name="Ensembl"/>
        </authorList>
    </citation>
    <scope>IDENTIFICATION</scope>
</reference>
<dbReference type="Ensembl" id="ENSCHIT00010043854.1">
    <property type="protein sequence ID" value="ENSCHIP00010031147.1"/>
    <property type="gene ID" value="ENSCHIG00010023082.1"/>
</dbReference>
<comment type="subcellular location">
    <subcellularLocation>
        <location evidence="1">Secreted</location>
    </subcellularLocation>
</comment>
<dbReference type="GO" id="GO:0048019">
    <property type="term" value="F:receptor antagonist activity"/>
    <property type="evidence" value="ECO:0007669"/>
    <property type="project" value="TreeGrafter"/>
</dbReference>
<feature type="compositionally biased region" description="Basic and acidic residues" evidence="4">
    <location>
        <begin position="36"/>
        <end position="45"/>
    </location>
</feature>
<evidence type="ECO:0000256" key="4">
    <source>
        <dbReference type="SAM" id="MobiDB-lite"/>
    </source>
</evidence>